<feature type="domain" description="Protein UNC80 C-terminal" evidence="2">
    <location>
        <begin position="1159"/>
        <end position="1268"/>
    </location>
</feature>
<dbReference type="PANTHER" id="PTHR31781:SF1">
    <property type="entry name" value="PROTEIN UNC-80 HOMOLOG"/>
    <property type="match status" value="1"/>
</dbReference>
<feature type="region of interest" description="Disordered" evidence="1">
    <location>
        <begin position="1"/>
        <end position="71"/>
    </location>
</feature>
<feature type="compositionally biased region" description="Polar residues" evidence="1">
    <location>
        <begin position="59"/>
        <end position="71"/>
    </location>
</feature>
<dbReference type="InterPro" id="IPR016024">
    <property type="entry name" value="ARM-type_fold"/>
</dbReference>
<feature type="compositionally biased region" description="Basic and acidic residues" evidence="1">
    <location>
        <begin position="46"/>
        <end position="58"/>
    </location>
</feature>
<dbReference type="Proteomes" id="UP001050691">
    <property type="component" value="Unassembled WGS sequence"/>
</dbReference>
<evidence type="ECO:0000259" key="2">
    <source>
        <dbReference type="Pfam" id="PF20262"/>
    </source>
</evidence>
<reference evidence="3" key="1">
    <citation type="submission" date="2021-10" db="EMBL/GenBank/DDBJ databases">
        <title>De novo Genome Assembly of Clathrus columnatus (Basidiomycota, Fungi) Using Illumina and Nanopore Sequence Data.</title>
        <authorList>
            <person name="Ogiso-Tanaka E."/>
            <person name="Itagaki H."/>
            <person name="Hosoya T."/>
            <person name="Hosaka K."/>
        </authorList>
    </citation>
    <scope>NUCLEOTIDE SEQUENCE</scope>
    <source>
        <strain evidence="3">MO-923</strain>
    </source>
</reference>
<organism evidence="3 4">
    <name type="scientific">Clathrus columnatus</name>
    <dbReference type="NCBI Taxonomy" id="1419009"/>
    <lineage>
        <taxon>Eukaryota</taxon>
        <taxon>Fungi</taxon>
        <taxon>Dikarya</taxon>
        <taxon>Basidiomycota</taxon>
        <taxon>Agaricomycotina</taxon>
        <taxon>Agaricomycetes</taxon>
        <taxon>Phallomycetidae</taxon>
        <taxon>Phallales</taxon>
        <taxon>Clathraceae</taxon>
        <taxon>Clathrus</taxon>
    </lineage>
</organism>
<comment type="caution">
    <text evidence="3">The sequence shown here is derived from an EMBL/GenBank/DDBJ whole genome shotgun (WGS) entry which is preliminary data.</text>
</comment>
<feature type="region of interest" description="Disordered" evidence="1">
    <location>
        <begin position="1917"/>
        <end position="1936"/>
    </location>
</feature>
<dbReference type="GO" id="GO:0005261">
    <property type="term" value="F:monoatomic cation channel activity"/>
    <property type="evidence" value="ECO:0007669"/>
    <property type="project" value="TreeGrafter"/>
</dbReference>
<dbReference type="EMBL" id="BPWL01000010">
    <property type="protein sequence ID" value="GJJ14897.1"/>
    <property type="molecule type" value="Genomic_DNA"/>
</dbReference>
<proteinExistence type="predicted"/>
<feature type="compositionally biased region" description="Polar residues" evidence="1">
    <location>
        <begin position="2142"/>
        <end position="2158"/>
    </location>
</feature>
<dbReference type="SUPFAM" id="SSF48371">
    <property type="entry name" value="ARM repeat"/>
    <property type="match status" value="1"/>
</dbReference>
<accession>A0AAV5AJS1</accession>
<evidence type="ECO:0000313" key="3">
    <source>
        <dbReference type="EMBL" id="GJJ14897.1"/>
    </source>
</evidence>
<dbReference type="GO" id="GO:0055080">
    <property type="term" value="P:monoatomic cation homeostasis"/>
    <property type="evidence" value="ECO:0007669"/>
    <property type="project" value="TreeGrafter"/>
</dbReference>
<name>A0AAV5AJS1_9AGAM</name>
<protein>
    <recommendedName>
        <fullName evidence="2">Protein UNC80 C-terminal domain-containing protein</fullName>
    </recommendedName>
</protein>
<keyword evidence="4" id="KW-1185">Reference proteome</keyword>
<feature type="region of interest" description="Disordered" evidence="1">
    <location>
        <begin position="2137"/>
        <end position="2184"/>
    </location>
</feature>
<feature type="compositionally biased region" description="Polar residues" evidence="1">
    <location>
        <begin position="2172"/>
        <end position="2183"/>
    </location>
</feature>
<sequence>MSSSTGTGRLPTTPKQVEIQPTWSSNKFKFKKRGSSESGQITLVDDSGHKSSNDDKNNENALRNGSPTNPTMAVMEANLTLQIGSVTVQPPNDGQVFIGVESQSPEVISPDSPETFISFPRAGIPVQSSSRLHWNQIRNAIIPGIHGHNRSATESTVNSIDVNSIPRPQTPKQFRLPRRGFRQVIEQTRDYIQEESEKFELDIYQACYKARFGEMRGRIEKEMQLGYLPFLASGSISLPNSASSQPSRVNNETHGRIKPSVSQLYHTLVRYASTTRSTLLSRLPYEAEVLSVLSVPFVSDGSLNAEEQWMAIEAFEIAIGSWQPSSKQREIDRILWCCKVALIPPSPVKSRIIATLSTLLFSSKPFDGATVPAFQNVLHGLQLILYHISQAHSPSSNDSNIVRELLMHIRSGQCGDLRKGIIEEEYGAKWSHNDSEDDIRLHVVAETLTRCMQSDTDGFKRWSLDELFNTYWIPSDRPTTTLSEKIMLRKMGYFLRAATTLLRPENNELMDKKIFESDCAKLLPFVKSDILEKVYKLPLPSSLVDHCTLAVELLLQLLFSQRIDMREVVTDTLCQWCRNGNEHRKAFFLGLRFLVEGIDWHYLSTLVLAITSSLPEDERNEMLATIIPGIYSRLIINMNWRPSSEVTPLLNLLVEYSPRLFYKPIFALAGASKDITLVGQLANVVMMAKHMPHFWTGDSEMLAIALISEPSSPPKSIPGHGRAWGKIRLGKSLILLELILFIRALTKKKAELLQPPDSSQSEAYRFLAGLETRLSVLVEAKEKDTIIPFSQRILISVLFLEIRLFTCSLKPFMTITQRLAFSAPWLSIILSWTTQAYIGASLTTSNDIVSKELFNEVTESFEKMQNIYKTCFESPSTRRTSAIARQSLVPLASQFQTDSQVAEEVMLRIQAITSLPNTSAAVLHLLVAVYALIKPIDYQTLCPVLWSQFMDETDVQTIEPASFLLTIALERSGEAVAEFIRKELTSPDVAVKRLAIRRVMILFGWRSQLLSQTYICDESRRRPFMFAREPIAFVSVDAGSNVYIAESSDEENTTVAGISLPSDLRKRLAEIGWDDKVRSKDSRLEKTRIPLSLFSLIQLMEQCNLSKVFSVKGHVPGKPLLHRKSSTQNVGQRHRPVFVPALVAIFGSLSCLTTDPDACIAASAREAIHIMLRDDPLMICRPSMEELSSNKVSIEAVISTFRYFLHVHCSLPPSAAHYIFGHLSGFLKYISRHPYHPDNLQMFAYTVPVLSTLVPQVRNLSMRDIRRTKMEIFVFPIGSLWFPPTAPDTPMFPRYLESEHRTEETPRQLEYICMIRTAQNLFLLGMLKHKSKELHIARRRLMNLQLPDDPTGAELELCNFIPNRSCSPPRNNFQQVSLALSRTYLLLLGQIFHVMPRNFNGRAELKKLFDGLNRILLAHGNDIGIVAHALIACMIAMTRFKRLVAAGGGFAMFMPSILKVYAEAEKHIGIQYAIQYASSRFYAVHEENYLYQSLDTVSKLLVTYNSPEDKEWFAGRIWLFFSSLKTNPQAVYDIAGIFDMNKSEERELLIASTVTDDLPLTSTTSETPDNEQIKKILVTGQFENKLLRPDDLIKLFFTVIAYNPTVIRAYNFLALLRRMVPYFYEGSKSSRDVLREGIGALGQALFPKASRQKVSESAQTRQANQALSEDIPKDIKNTFEDNLTPRDEVSMRREYLGLIVAYVQVAQDLRPNTMKLSLDLLTGLLKDLTRSDPGSESILFKGLVGSSLLQSTVNLKYTSLLLRELAPIIRVFALTTDCSGVIDSITELLKRPEFARDVNFVELITEEIASPLLEACEDAGSENLLFTLPMRSSLVSLLVQIATLESSDIADILEKRKPTPGFLSGIFLPFCMMVKTTIEVETESQFKHQARALKDGATFVRIIAYVMAACQVGADPDGTKPSPVPGTSRKNSQRNKHSGLAARIALATKITSVQIIKVLVLRATANISIGLGGIWGRIAYFLKDLLADGNAKFAFSKKISPLPSPYLSSRGGYSGPFSRRSSSIEGPSFMSRPINRRPRVVDYLTWSVLEFLCRSPSPLNLQMRLWMQEKVHELDSHLKILDMPGMLFTRHSRRASSIFIRPRGSSTSPDALYPSQSRLSEVPSDLNLLTPASQDRGLHIQFTPTTSSIPSRRNSNVPDMTPIRDTPPSKASEPQSGQSTRPNSDILISPKLLAITFERIRLVQVYMGYDRLLFVEGQMDDVDGIKFKPWTMSSAQLMMANEMKLLMDEFSECFFETLKGDFIDIPNPEGDELHSDF</sequence>
<feature type="domain" description="Protein UNC80 C-terminal" evidence="2">
    <location>
        <begin position="1383"/>
        <end position="1626"/>
    </location>
</feature>
<evidence type="ECO:0000256" key="1">
    <source>
        <dbReference type="SAM" id="MobiDB-lite"/>
    </source>
</evidence>
<dbReference type="Pfam" id="PF20262">
    <property type="entry name" value="UNC80_C"/>
    <property type="match status" value="2"/>
</dbReference>
<dbReference type="PANTHER" id="PTHR31781">
    <property type="entry name" value="UNC80"/>
    <property type="match status" value="1"/>
</dbReference>
<feature type="compositionally biased region" description="Polar residues" evidence="1">
    <location>
        <begin position="13"/>
        <end position="27"/>
    </location>
</feature>
<gene>
    <name evidence="3" type="ORF">Clacol_009167</name>
</gene>
<evidence type="ECO:0000313" key="4">
    <source>
        <dbReference type="Proteomes" id="UP001050691"/>
    </source>
</evidence>
<dbReference type="GO" id="GO:0034703">
    <property type="term" value="C:cation channel complex"/>
    <property type="evidence" value="ECO:0007669"/>
    <property type="project" value="TreeGrafter"/>
</dbReference>
<dbReference type="InterPro" id="IPR046460">
    <property type="entry name" value="UNC80_C"/>
</dbReference>